<accession>A0A3N2BDG5</accession>
<dbReference type="InterPro" id="IPR050204">
    <property type="entry name" value="AraC_XylS_family_regulators"/>
</dbReference>
<keyword evidence="1" id="KW-0805">Transcription regulation</keyword>
<keyword evidence="3" id="KW-0804">Transcription</keyword>
<comment type="caution">
    <text evidence="5">The sequence shown here is derived from an EMBL/GenBank/DDBJ whole genome shotgun (WGS) entry which is preliminary data.</text>
</comment>
<dbReference type="SUPFAM" id="SSF51215">
    <property type="entry name" value="Regulatory protein AraC"/>
    <property type="match status" value="1"/>
</dbReference>
<dbReference type="GO" id="GO:0003700">
    <property type="term" value="F:DNA-binding transcription factor activity"/>
    <property type="evidence" value="ECO:0007669"/>
    <property type="project" value="InterPro"/>
</dbReference>
<evidence type="ECO:0000313" key="5">
    <source>
        <dbReference type="EMBL" id="ROR73291.1"/>
    </source>
</evidence>
<dbReference type="InterPro" id="IPR018060">
    <property type="entry name" value="HTH_AraC"/>
</dbReference>
<evidence type="ECO:0000259" key="4">
    <source>
        <dbReference type="PROSITE" id="PS01124"/>
    </source>
</evidence>
<dbReference type="PROSITE" id="PS01124">
    <property type="entry name" value="HTH_ARAC_FAMILY_2"/>
    <property type="match status" value="1"/>
</dbReference>
<name>A0A3N2BDG5_9MICO</name>
<dbReference type="OrthoDB" id="345413at2"/>
<evidence type="ECO:0000313" key="6">
    <source>
        <dbReference type="Proteomes" id="UP000280668"/>
    </source>
</evidence>
<dbReference type="SUPFAM" id="SSF46689">
    <property type="entry name" value="Homeodomain-like"/>
    <property type="match status" value="2"/>
</dbReference>
<dbReference type="Gene3D" id="1.10.10.60">
    <property type="entry name" value="Homeodomain-like"/>
    <property type="match status" value="2"/>
</dbReference>
<dbReference type="Proteomes" id="UP000280668">
    <property type="component" value="Unassembled WGS sequence"/>
</dbReference>
<evidence type="ECO:0000256" key="3">
    <source>
        <dbReference type="ARBA" id="ARBA00023163"/>
    </source>
</evidence>
<dbReference type="Gene3D" id="2.60.120.10">
    <property type="entry name" value="Jelly Rolls"/>
    <property type="match status" value="1"/>
</dbReference>
<dbReference type="AlphaFoldDB" id="A0A3N2BDG5"/>
<dbReference type="Pfam" id="PF12833">
    <property type="entry name" value="HTH_18"/>
    <property type="match status" value="1"/>
</dbReference>
<protein>
    <submittedName>
        <fullName evidence="5">AraC family transcriptional regulator</fullName>
    </submittedName>
</protein>
<keyword evidence="6" id="KW-1185">Reference proteome</keyword>
<dbReference type="Pfam" id="PF07883">
    <property type="entry name" value="Cupin_2"/>
    <property type="match status" value="1"/>
</dbReference>
<dbReference type="InterPro" id="IPR014710">
    <property type="entry name" value="RmlC-like_jellyroll"/>
</dbReference>
<dbReference type="EMBL" id="RKHK01000001">
    <property type="protein sequence ID" value="ROR73291.1"/>
    <property type="molecule type" value="Genomic_DNA"/>
</dbReference>
<dbReference type="InterPro" id="IPR009057">
    <property type="entry name" value="Homeodomain-like_sf"/>
</dbReference>
<reference evidence="5 6" key="1">
    <citation type="submission" date="2018-11" db="EMBL/GenBank/DDBJ databases">
        <title>Sequencing the genomes of 1000 actinobacteria strains.</title>
        <authorList>
            <person name="Klenk H.-P."/>
        </authorList>
    </citation>
    <scope>NUCLEOTIDE SEQUENCE [LARGE SCALE GENOMIC DNA]</scope>
    <source>
        <strain evidence="5 6">DSM 11294</strain>
    </source>
</reference>
<organism evidence="5 6">
    <name type="scientific">Bogoriella caseilytica</name>
    <dbReference type="NCBI Taxonomy" id="56055"/>
    <lineage>
        <taxon>Bacteria</taxon>
        <taxon>Bacillati</taxon>
        <taxon>Actinomycetota</taxon>
        <taxon>Actinomycetes</taxon>
        <taxon>Micrococcales</taxon>
        <taxon>Bogoriellaceae</taxon>
        <taxon>Bogoriella</taxon>
    </lineage>
</organism>
<keyword evidence="2" id="KW-0238">DNA-binding</keyword>
<evidence type="ECO:0000256" key="1">
    <source>
        <dbReference type="ARBA" id="ARBA00023015"/>
    </source>
</evidence>
<dbReference type="InterPro" id="IPR013096">
    <property type="entry name" value="Cupin_2"/>
</dbReference>
<feature type="domain" description="HTH araC/xylS-type" evidence="4">
    <location>
        <begin position="180"/>
        <end position="278"/>
    </location>
</feature>
<gene>
    <name evidence="5" type="ORF">EDD31_1666</name>
</gene>
<dbReference type="RefSeq" id="WP_123303726.1">
    <property type="nucleotide sequence ID" value="NZ_RKHK01000001.1"/>
</dbReference>
<dbReference type="SMART" id="SM00342">
    <property type="entry name" value="HTH_ARAC"/>
    <property type="match status" value="1"/>
</dbReference>
<dbReference type="GO" id="GO:0043565">
    <property type="term" value="F:sequence-specific DNA binding"/>
    <property type="evidence" value="ECO:0007669"/>
    <property type="project" value="InterPro"/>
</dbReference>
<dbReference type="PANTHER" id="PTHR46796">
    <property type="entry name" value="HTH-TYPE TRANSCRIPTIONAL ACTIVATOR RHAS-RELATED"/>
    <property type="match status" value="1"/>
</dbReference>
<dbReference type="InterPro" id="IPR037923">
    <property type="entry name" value="HTH-like"/>
</dbReference>
<sequence length="287" mass="30854">MRGGMGTVDDDVVTVPPALWARHGAPLPMQRPHRHDDIELNFVESGQLEYLFGGTHVRVGPGEIAVFWGATPHRLTEPVAHDGEVSWVHIPLATALSWSLPAEGLAVLLRSTPLVLDAEVVRCDLAAQFATWQADLLEEDATAALLEVQALVRRVLHHADAASTGEDVSGGGPEQMSTAVAIARYVAEHFREPISAADVAAATHLNPTYAMTLFRQTVGCTIGTYLTRCRVAEAQRLLIGTSMTTVDVAHAAGFGSQSTFYSHFTRTCGRAPGAYRAAMQHDARSRG</sequence>
<evidence type="ECO:0000256" key="2">
    <source>
        <dbReference type="ARBA" id="ARBA00023125"/>
    </source>
</evidence>
<proteinExistence type="predicted"/>